<dbReference type="Proteomes" id="UP000240681">
    <property type="component" value="Unassembled WGS sequence"/>
</dbReference>
<proteinExistence type="predicted"/>
<evidence type="ECO:0000313" key="2">
    <source>
        <dbReference type="Proteomes" id="UP000240681"/>
    </source>
</evidence>
<evidence type="ECO:0000313" key="1">
    <source>
        <dbReference type="EMBL" id="PSN97216.1"/>
    </source>
</evidence>
<gene>
    <name evidence="1" type="ORF">B9Q09_01140</name>
</gene>
<comment type="caution">
    <text evidence="1">The sequence shown here is derived from an EMBL/GenBank/DDBJ whole genome shotgun (WGS) entry which is preliminary data.</text>
</comment>
<sequence length="183" mass="20240">MFWHQRDDAYSAQLYEEGLASFHTRLSALGVKGFLGSFTFKVSGVPWITGEGYEDWYLVAGLGVLEEINSLISDPIIRGLHDSVARMSVNGKGTILAHVKGDPTLINASNACWLSKPRGTSYDDFYGDIDSVISGLAASVWRRQLALGPNPEFLVISHIQPHLPKVYQLQLVNRRALIAPTKR</sequence>
<dbReference type="EMBL" id="NEXK01000024">
    <property type="protein sequence ID" value="PSN97216.1"/>
    <property type="molecule type" value="Genomic_DNA"/>
</dbReference>
<reference evidence="1 2" key="1">
    <citation type="submission" date="2017-04" db="EMBL/GenBank/DDBJ databases">
        <title>Novel microbial lineages endemic to geothermal iron-oxide mats fill important gaps in the evolutionary history of Archaea.</title>
        <authorList>
            <person name="Jay Z.J."/>
            <person name="Beam J.P."/>
            <person name="Dlakic M."/>
            <person name="Rusch D.B."/>
            <person name="Kozubal M.A."/>
            <person name="Inskeep W.P."/>
        </authorList>
    </citation>
    <scope>NUCLEOTIDE SEQUENCE [LARGE SCALE GENOMIC DNA]</scope>
    <source>
        <strain evidence="1">ECH_B_SAG-C16</strain>
    </source>
</reference>
<organism evidence="1 2">
    <name type="scientific">Candidatus Marsarchaeota G2 archaeon ECH_B_SAG-C16</name>
    <dbReference type="NCBI Taxonomy" id="1978163"/>
    <lineage>
        <taxon>Archaea</taxon>
        <taxon>Candidatus Marsarchaeota</taxon>
        <taxon>Candidatus Marsarchaeota group 2</taxon>
    </lineage>
</organism>
<name>A0A2R6BF29_9ARCH</name>
<dbReference type="AlphaFoldDB" id="A0A2R6BF29"/>
<accession>A0A2R6BF29</accession>
<protein>
    <submittedName>
        <fullName evidence="1">Uncharacterized protein</fullName>
    </submittedName>
</protein>